<dbReference type="EMBL" id="MRBO01000217">
    <property type="protein sequence ID" value="KAB2586313.1"/>
    <property type="molecule type" value="Genomic_DNA"/>
</dbReference>
<dbReference type="Proteomes" id="UP000325576">
    <property type="component" value="Unassembled WGS sequence"/>
</dbReference>
<feature type="domain" description="Flavin reductase like" evidence="3">
    <location>
        <begin position="33"/>
        <end position="182"/>
    </location>
</feature>
<dbReference type="GO" id="GO:0042602">
    <property type="term" value="F:riboflavin reductase (NADPH) activity"/>
    <property type="evidence" value="ECO:0007669"/>
    <property type="project" value="TreeGrafter"/>
</dbReference>
<dbReference type="PANTHER" id="PTHR30466:SF1">
    <property type="entry name" value="FMN REDUCTASE (NADH) RUTF"/>
    <property type="match status" value="1"/>
</dbReference>
<comment type="caution">
    <text evidence="5">The sequence shown here is derived from an EMBL/GenBank/DDBJ whole genome shotgun (WGS) entry which is preliminary data.</text>
</comment>
<dbReference type="EMBL" id="JAECSB010000096">
    <property type="protein sequence ID" value="MBH5146908.1"/>
    <property type="molecule type" value="Genomic_DNA"/>
</dbReference>
<dbReference type="GO" id="GO:0010181">
    <property type="term" value="F:FMN binding"/>
    <property type="evidence" value="ECO:0007669"/>
    <property type="project" value="InterPro"/>
</dbReference>
<evidence type="ECO:0000313" key="4">
    <source>
        <dbReference type="EMBL" id="KAB2586313.1"/>
    </source>
</evidence>
<dbReference type="SUPFAM" id="SSF50475">
    <property type="entry name" value="FMN-binding split barrel"/>
    <property type="match status" value="1"/>
</dbReference>
<reference evidence="4 6" key="1">
    <citation type="journal article" date="2017" name="Poromechanics V (2013)">
        <title>Genomic Characterization of the Arsenic-Tolerant Actinobacterium, &lt;i&gt;Rhodococcus erythropolis&lt;/i&gt; S43.</title>
        <authorList>
            <person name="Retamal-Morales G."/>
            <person name="Mehnert M."/>
            <person name="Schwabe R."/>
            <person name="Tischler D."/>
            <person name="Schloemann M."/>
            <person name="Levican G.J."/>
        </authorList>
    </citation>
    <scope>NUCLEOTIDE SEQUENCE [LARGE SCALE GENOMIC DNA]</scope>
    <source>
        <strain evidence="4 6">S43</strain>
    </source>
</reference>
<evidence type="ECO:0000313" key="7">
    <source>
        <dbReference type="Proteomes" id="UP000627573"/>
    </source>
</evidence>
<sequence>MGAPVMDRRTASLRAAAGATHPCVPAEDFAASMRKLASGIVVVTTEVEGRPWGLTLSSVSSFSADPARISLSVNKTNVTARYIAERERFGVAILSDDKMALAADLAAPGKPKFIAEEQLCSPGPRFSLPAIDGALYNIECAVVFMVEAVDHVLVVADVVSARAGAHAETAGPLTYFDRTFGSFAVGDPEGGIV</sequence>
<dbReference type="Proteomes" id="UP000627573">
    <property type="component" value="Unassembled WGS sequence"/>
</dbReference>
<dbReference type="InterPro" id="IPR012349">
    <property type="entry name" value="Split_barrel_FMN-bd"/>
</dbReference>
<evidence type="ECO:0000313" key="6">
    <source>
        <dbReference type="Proteomes" id="UP000325576"/>
    </source>
</evidence>
<accession>A0A1F2Q0G7</accession>
<dbReference type="Gene3D" id="2.30.110.10">
    <property type="entry name" value="Electron Transport, Fmn-binding Protein, Chain A"/>
    <property type="match status" value="1"/>
</dbReference>
<dbReference type="OrthoDB" id="9792858at2"/>
<dbReference type="Pfam" id="PF01613">
    <property type="entry name" value="Flavin_Reduct"/>
    <property type="match status" value="1"/>
</dbReference>
<keyword evidence="2" id="KW-0560">Oxidoreductase</keyword>
<name>A0A1F2Q0G7_RHOER</name>
<evidence type="ECO:0000259" key="3">
    <source>
        <dbReference type="SMART" id="SM00903"/>
    </source>
</evidence>
<keyword evidence="7" id="KW-1185">Reference proteome</keyword>
<comment type="similarity">
    <text evidence="1">Belongs to the non-flavoprotein flavin reductase family.</text>
</comment>
<reference evidence="5 7" key="2">
    <citation type="submission" date="2020-12" db="EMBL/GenBank/DDBJ databases">
        <title>Draft genome sequence of furan degrading bacterial strain FUR100.</title>
        <authorList>
            <person name="Woiski C."/>
        </authorList>
    </citation>
    <scope>NUCLEOTIDE SEQUENCE [LARGE SCALE GENOMIC DNA]</scope>
    <source>
        <strain evidence="5 7">FUR100</strain>
    </source>
</reference>
<dbReference type="PANTHER" id="PTHR30466">
    <property type="entry name" value="FLAVIN REDUCTASE"/>
    <property type="match status" value="1"/>
</dbReference>
<dbReference type="AlphaFoldDB" id="A0A1F2Q0G7"/>
<dbReference type="InterPro" id="IPR050268">
    <property type="entry name" value="NADH-dep_flavin_reductase"/>
</dbReference>
<dbReference type="RefSeq" id="WP_020971376.1">
    <property type="nucleotide sequence ID" value="NZ_BHXB01000001.1"/>
</dbReference>
<dbReference type="SMART" id="SM00903">
    <property type="entry name" value="Flavin_Reduct"/>
    <property type="match status" value="1"/>
</dbReference>
<dbReference type="InterPro" id="IPR002563">
    <property type="entry name" value="Flavin_Rdtase-like_dom"/>
</dbReference>
<gene>
    <name evidence="4" type="ORF">BS297_05910</name>
    <name evidence="5" type="ORF">I3517_30335</name>
</gene>
<organism evidence="5 7">
    <name type="scientific">Rhodococcus erythropolis</name>
    <name type="common">Arthrobacter picolinophilus</name>
    <dbReference type="NCBI Taxonomy" id="1833"/>
    <lineage>
        <taxon>Bacteria</taxon>
        <taxon>Bacillati</taxon>
        <taxon>Actinomycetota</taxon>
        <taxon>Actinomycetes</taxon>
        <taxon>Mycobacteriales</taxon>
        <taxon>Nocardiaceae</taxon>
        <taxon>Rhodococcus</taxon>
        <taxon>Rhodococcus erythropolis group</taxon>
    </lineage>
</organism>
<evidence type="ECO:0000256" key="1">
    <source>
        <dbReference type="ARBA" id="ARBA00008898"/>
    </source>
</evidence>
<proteinExistence type="inferred from homology"/>
<evidence type="ECO:0000313" key="5">
    <source>
        <dbReference type="EMBL" id="MBH5146908.1"/>
    </source>
</evidence>
<protein>
    <submittedName>
        <fullName evidence="5">Flavin reductase</fullName>
    </submittedName>
</protein>
<evidence type="ECO:0000256" key="2">
    <source>
        <dbReference type="ARBA" id="ARBA00023002"/>
    </source>
</evidence>